<evidence type="ECO:0000256" key="1">
    <source>
        <dbReference type="ARBA" id="ARBA00001623"/>
    </source>
</evidence>
<evidence type="ECO:0000313" key="9">
    <source>
        <dbReference type="EMBL" id="ABS77971.1"/>
    </source>
</evidence>
<dbReference type="HOGENOM" id="CLU_030571_4_1_6"/>
<dbReference type="EMBL" id="CP000733">
    <property type="protein sequence ID" value="ABS77971.1"/>
    <property type="molecule type" value="Genomic_DNA"/>
</dbReference>
<dbReference type="Pfam" id="PF00753">
    <property type="entry name" value="Lactamase_B"/>
    <property type="match status" value="1"/>
</dbReference>
<dbReference type="GO" id="GO:0019243">
    <property type="term" value="P:methylglyoxal catabolic process to D-lactate via S-lactoyl-glutathione"/>
    <property type="evidence" value="ECO:0007669"/>
    <property type="project" value="UniProtKB-UniRule"/>
</dbReference>
<keyword evidence="6 7" id="KW-0862">Zinc</keyword>
<keyword evidence="5 7" id="KW-0378">Hydrolase</keyword>
<dbReference type="SUPFAM" id="SSF56281">
    <property type="entry name" value="Metallo-hydrolase/oxidoreductase"/>
    <property type="match status" value="1"/>
</dbReference>
<dbReference type="UniPathway" id="UPA00619">
    <property type="reaction ID" value="UER00676"/>
</dbReference>
<dbReference type="InterPro" id="IPR001279">
    <property type="entry name" value="Metallo-B-lactamas"/>
</dbReference>
<dbReference type="InterPro" id="IPR035680">
    <property type="entry name" value="Clx_II_MBL"/>
</dbReference>
<dbReference type="KEGG" id="cbd:CBUD_1765"/>
<dbReference type="RefSeq" id="WP_011997260.1">
    <property type="nucleotide sequence ID" value="NC_009727.1"/>
</dbReference>
<gene>
    <name evidence="7" type="primary">gloB</name>
    <name evidence="9" type="ordered locus">CBUD_1765</name>
</gene>
<comment type="similarity">
    <text evidence="3 7">Belongs to the metallo-beta-lactamase superfamily. Glyoxalase II family.</text>
</comment>
<evidence type="ECO:0000259" key="8">
    <source>
        <dbReference type="SMART" id="SM00849"/>
    </source>
</evidence>
<feature type="binding site" evidence="7">
    <location>
        <position position="56"/>
    </location>
    <ligand>
        <name>Zn(2+)</name>
        <dbReference type="ChEBI" id="CHEBI:29105"/>
        <label>1</label>
    </ligand>
</feature>
<organism evidence="9 10">
    <name type="scientific">Coxiella burnetii (strain Dugway 5J108-111)</name>
    <dbReference type="NCBI Taxonomy" id="434922"/>
    <lineage>
        <taxon>Bacteria</taxon>
        <taxon>Pseudomonadati</taxon>
        <taxon>Pseudomonadota</taxon>
        <taxon>Gammaproteobacteria</taxon>
        <taxon>Legionellales</taxon>
        <taxon>Coxiellaceae</taxon>
        <taxon>Coxiella</taxon>
    </lineage>
</organism>
<dbReference type="InterPro" id="IPR017782">
    <property type="entry name" value="Hydroxyacylglutathione_Hdrlase"/>
</dbReference>
<evidence type="ECO:0000313" key="10">
    <source>
        <dbReference type="Proteomes" id="UP000008555"/>
    </source>
</evidence>
<feature type="binding site" evidence="7">
    <location>
        <position position="58"/>
    </location>
    <ligand>
        <name>Zn(2+)</name>
        <dbReference type="ChEBI" id="CHEBI:29105"/>
        <label>1</label>
    </ligand>
</feature>
<dbReference type="InterPro" id="IPR032282">
    <property type="entry name" value="HAGH_C"/>
</dbReference>
<dbReference type="NCBIfam" id="TIGR03413">
    <property type="entry name" value="GSH_gloB"/>
    <property type="match status" value="1"/>
</dbReference>
<comment type="function">
    <text evidence="7">Thiolesterase that catalyzes the hydrolysis of S-D-lactoyl-glutathione to form glutathione and D-lactic acid.</text>
</comment>
<dbReference type="EC" id="3.1.2.6" evidence="7"/>
<keyword evidence="4 7" id="KW-0479">Metal-binding</keyword>
<evidence type="ECO:0000256" key="7">
    <source>
        <dbReference type="HAMAP-Rule" id="MF_01374"/>
    </source>
</evidence>
<reference evidence="9 10" key="1">
    <citation type="journal article" date="2009" name="Infect. Immun.">
        <title>Comparative genomics reveal extensive transposon-mediated genomic plasticity and diversity among potential effector proteins within the genus Coxiella.</title>
        <authorList>
            <person name="Beare P.A."/>
            <person name="Unsworth N."/>
            <person name="Andoh M."/>
            <person name="Voth D.E."/>
            <person name="Omsland A."/>
            <person name="Gilk S.D."/>
            <person name="Williams K.P."/>
            <person name="Sobral B.W."/>
            <person name="Kupko J.J.III."/>
            <person name="Porcella S.F."/>
            <person name="Samuel J.E."/>
            <person name="Heinzen R.A."/>
        </authorList>
    </citation>
    <scope>NUCLEOTIDE SEQUENCE [LARGE SCALE GENOMIC DNA]</scope>
    <source>
        <strain evidence="9 10">Dugway 5J108-111</strain>
    </source>
</reference>
<feature type="binding site" evidence="7">
    <location>
        <position position="131"/>
    </location>
    <ligand>
        <name>Zn(2+)</name>
        <dbReference type="ChEBI" id="CHEBI:29105"/>
        <label>1</label>
    </ligand>
</feature>
<dbReference type="GO" id="GO:0004416">
    <property type="term" value="F:hydroxyacylglutathione hydrolase activity"/>
    <property type="evidence" value="ECO:0007669"/>
    <property type="project" value="UniProtKB-UniRule"/>
</dbReference>
<dbReference type="PANTHER" id="PTHR43705:SF1">
    <property type="entry name" value="HYDROXYACYLGLUTATHIONE HYDROLASE GLOB"/>
    <property type="match status" value="1"/>
</dbReference>
<dbReference type="InterPro" id="IPR036866">
    <property type="entry name" value="RibonucZ/Hydroxyglut_hydro"/>
</dbReference>
<feature type="binding site" evidence="7">
    <location>
        <position position="169"/>
    </location>
    <ligand>
        <name>Zn(2+)</name>
        <dbReference type="ChEBI" id="CHEBI:29105"/>
        <label>2</label>
    </ligand>
</feature>
<evidence type="ECO:0000256" key="6">
    <source>
        <dbReference type="ARBA" id="ARBA00022833"/>
    </source>
</evidence>
<feature type="domain" description="Metallo-beta-lactamase" evidence="8">
    <location>
        <begin position="13"/>
        <end position="169"/>
    </location>
</feature>
<comment type="cofactor">
    <cofactor evidence="7">
        <name>Zn(2+)</name>
        <dbReference type="ChEBI" id="CHEBI:29105"/>
    </cofactor>
    <text evidence="7">Binds 2 Zn(2+) ions per subunit.</text>
</comment>
<comment type="subunit">
    <text evidence="7">Monomer.</text>
</comment>
<dbReference type="Pfam" id="PF16123">
    <property type="entry name" value="HAGH_C"/>
    <property type="match status" value="1"/>
</dbReference>
<feature type="binding site" evidence="7">
    <location>
        <position position="60"/>
    </location>
    <ligand>
        <name>Zn(2+)</name>
        <dbReference type="ChEBI" id="CHEBI:29105"/>
        <label>2</label>
    </ligand>
</feature>
<dbReference type="HAMAP" id="MF_01374">
    <property type="entry name" value="Glyoxalase_2"/>
    <property type="match status" value="1"/>
</dbReference>
<feature type="binding site" evidence="7">
    <location>
        <position position="61"/>
    </location>
    <ligand>
        <name>Zn(2+)</name>
        <dbReference type="ChEBI" id="CHEBI:29105"/>
        <label>2</label>
    </ligand>
</feature>
<evidence type="ECO:0000256" key="3">
    <source>
        <dbReference type="ARBA" id="ARBA00006759"/>
    </source>
</evidence>
<dbReference type="InterPro" id="IPR050110">
    <property type="entry name" value="Glyoxalase_II_hydrolase"/>
</dbReference>
<comment type="pathway">
    <text evidence="2 7">Secondary metabolite metabolism; methylglyoxal degradation; (R)-lactate from methylglyoxal: step 2/2.</text>
</comment>
<dbReference type="Proteomes" id="UP000008555">
    <property type="component" value="Chromosome"/>
</dbReference>
<sequence>MPHNILAIPALNDNYIWTIVHPQKQAAVIIDPGEAKPVLDFLKQQKLNLAAILVTHHHWDHTNGIQGILQKHPAPVYGSVESAIPFCDHPIVDGQTFSIPYAELTFNVLAIPGHTLDHVAYYADQWVYTGDTLFAGGCGRIFEGSPDQFYHSLQKLASLDPTTRVYCGHEYTVKNLEFAETVEPDNPKLKQRIVETGQKASQNLPTLPSTLQVELDTNPFLRCHQKNIQRRVQEYCGYPLADTVAVFAALRRWKDEF</sequence>
<comment type="catalytic activity">
    <reaction evidence="1 7">
        <text>an S-(2-hydroxyacyl)glutathione + H2O = a 2-hydroxy carboxylate + glutathione + H(+)</text>
        <dbReference type="Rhea" id="RHEA:21864"/>
        <dbReference type="ChEBI" id="CHEBI:15377"/>
        <dbReference type="ChEBI" id="CHEBI:15378"/>
        <dbReference type="ChEBI" id="CHEBI:57925"/>
        <dbReference type="ChEBI" id="CHEBI:58896"/>
        <dbReference type="ChEBI" id="CHEBI:71261"/>
        <dbReference type="EC" id="3.1.2.6"/>
    </reaction>
</comment>
<dbReference type="Gene3D" id="3.60.15.10">
    <property type="entry name" value="Ribonuclease Z/Hydroxyacylglutathione hydrolase-like"/>
    <property type="match status" value="1"/>
</dbReference>
<feature type="binding site" evidence="7">
    <location>
        <position position="114"/>
    </location>
    <ligand>
        <name>Zn(2+)</name>
        <dbReference type="ChEBI" id="CHEBI:29105"/>
        <label>1</label>
    </ligand>
</feature>
<accession>A9KGQ2</accession>
<evidence type="ECO:0000256" key="4">
    <source>
        <dbReference type="ARBA" id="ARBA00022723"/>
    </source>
</evidence>
<dbReference type="PIRSF" id="PIRSF005457">
    <property type="entry name" value="Glx"/>
    <property type="match status" value="1"/>
</dbReference>
<dbReference type="PANTHER" id="PTHR43705">
    <property type="entry name" value="HYDROXYACYLGLUTATHIONE HYDROLASE"/>
    <property type="match status" value="1"/>
</dbReference>
<evidence type="ECO:0000256" key="2">
    <source>
        <dbReference type="ARBA" id="ARBA00004963"/>
    </source>
</evidence>
<proteinExistence type="inferred from homology"/>
<feature type="binding site" evidence="7">
    <location>
        <position position="131"/>
    </location>
    <ligand>
        <name>Zn(2+)</name>
        <dbReference type="ChEBI" id="CHEBI:29105"/>
        <label>2</label>
    </ligand>
</feature>
<protein>
    <recommendedName>
        <fullName evidence="7">Hydroxyacylglutathione hydrolase</fullName>
        <ecNumber evidence="7">3.1.2.6</ecNumber>
    </recommendedName>
    <alternativeName>
        <fullName evidence="7">Glyoxalase II</fullName>
        <shortName evidence="7">Glx II</shortName>
    </alternativeName>
</protein>
<dbReference type="SMART" id="SM00849">
    <property type="entry name" value="Lactamase_B"/>
    <property type="match status" value="1"/>
</dbReference>
<dbReference type="AlphaFoldDB" id="A9KGQ2"/>
<dbReference type="GO" id="GO:0046872">
    <property type="term" value="F:metal ion binding"/>
    <property type="evidence" value="ECO:0007669"/>
    <property type="project" value="UniProtKB-KW"/>
</dbReference>
<evidence type="ECO:0000256" key="5">
    <source>
        <dbReference type="ARBA" id="ARBA00022801"/>
    </source>
</evidence>
<dbReference type="CDD" id="cd07723">
    <property type="entry name" value="hydroxyacylglutathione_hydrolase_MBL-fold"/>
    <property type="match status" value="1"/>
</dbReference>
<name>A9KGQ2_COXBN</name>